<proteinExistence type="predicted"/>
<keyword evidence="2" id="KW-1185">Reference proteome</keyword>
<sequence>MISEKANFRMRAALHAIRPGEPELPQELAAVVHEAPDRDLRGDDLAELLGLSIVYARACLSASDLPATALFSISEPHDAVVPVTTTVTFGTPVASGFENDERPLLALSNEPAEFLYPCDDNHLRVMADTAAALEGLGLSRDEAVAKVNAFWAVASRRYSLLYGGWIGRQSGEHWARLMTTAH</sequence>
<comment type="caution">
    <text evidence="1">The sequence shown here is derived from an EMBL/GenBank/DDBJ whole genome shotgun (WGS) entry which is preliminary data.</text>
</comment>
<dbReference type="EMBL" id="JBHRZI010000019">
    <property type="protein sequence ID" value="MFC3894751.1"/>
    <property type="molecule type" value="Genomic_DNA"/>
</dbReference>
<accession>A0ABV8BYF4</accession>
<reference evidence="2" key="1">
    <citation type="journal article" date="2019" name="Int. J. Syst. Evol. Microbiol.">
        <title>The Global Catalogue of Microorganisms (GCM) 10K type strain sequencing project: providing services to taxonomists for standard genome sequencing and annotation.</title>
        <authorList>
            <consortium name="The Broad Institute Genomics Platform"/>
            <consortium name="The Broad Institute Genome Sequencing Center for Infectious Disease"/>
            <person name="Wu L."/>
            <person name="Ma J."/>
        </authorList>
    </citation>
    <scope>NUCLEOTIDE SEQUENCE [LARGE SCALE GENOMIC DNA]</scope>
    <source>
        <strain evidence="2">CGMCC 4.7405</strain>
    </source>
</reference>
<evidence type="ECO:0000313" key="1">
    <source>
        <dbReference type="EMBL" id="MFC3894751.1"/>
    </source>
</evidence>
<gene>
    <name evidence="1" type="ORF">ACFOWZ_25005</name>
</gene>
<evidence type="ECO:0008006" key="3">
    <source>
        <dbReference type="Google" id="ProtNLM"/>
    </source>
</evidence>
<dbReference type="Proteomes" id="UP001595690">
    <property type="component" value="Unassembled WGS sequence"/>
</dbReference>
<dbReference type="RefSeq" id="WP_382376303.1">
    <property type="nucleotide sequence ID" value="NZ_JBHRZI010000019.1"/>
</dbReference>
<protein>
    <recommendedName>
        <fullName evidence="3">Alkylmercury lyase</fullName>
    </recommendedName>
</protein>
<evidence type="ECO:0000313" key="2">
    <source>
        <dbReference type="Proteomes" id="UP001595690"/>
    </source>
</evidence>
<organism evidence="1 2">
    <name type="scientific">Lentzea rhizosphaerae</name>
    <dbReference type="NCBI Taxonomy" id="2041025"/>
    <lineage>
        <taxon>Bacteria</taxon>
        <taxon>Bacillati</taxon>
        <taxon>Actinomycetota</taxon>
        <taxon>Actinomycetes</taxon>
        <taxon>Pseudonocardiales</taxon>
        <taxon>Pseudonocardiaceae</taxon>
        <taxon>Lentzea</taxon>
    </lineage>
</organism>
<name>A0ABV8BYF4_9PSEU</name>